<evidence type="ECO:0000256" key="2">
    <source>
        <dbReference type="ARBA" id="ARBA00022980"/>
    </source>
</evidence>
<dbReference type="RefSeq" id="WP_284342827.1">
    <property type="nucleotide sequence ID" value="NZ_BSNS01000024.1"/>
</dbReference>
<protein>
    <recommendedName>
        <fullName evidence="4 5">Large ribosomal subunit protein uL4</fullName>
    </recommendedName>
</protein>
<evidence type="ECO:0000313" key="8">
    <source>
        <dbReference type="Proteomes" id="UP001156691"/>
    </source>
</evidence>
<comment type="function">
    <text evidence="5">Forms part of the polypeptide exit tunnel.</text>
</comment>
<keyword evidence="3 5" id="KW-0687">Ribonucleoprotein</keyword>
<reference evidence="8" key="1">
    <citation type="journal article" date="2019" name="Int. J. Syst. Evol. Microbiol.">
        <title>The Global Catalogue of Microorganisms (GCM) 10K type strain sequencing project: providing services to taxonomists for standard genome sequencing and annotation.</title>
        <authorList>
            <consortium name="The Broad Institute Genomics Platform"/>
            <consortium name="The Broad Institute Genome Sequencing Center for Infectious Disease"/>
            <person name="Wu L."/>
            <person name="Ma J."/>
        </authorList>
    </citation>
    <scope>NUCLEOTIDE SEQUENCE [LARGE SCALE GENOMIC DNA]</scope>
    <source>
        <strain evidence="8">NBRC 112416</strain>
    </source>
</reference>
<accession>A0ABQ5WCW2</accession>
<evidence type="ECO:0000256" key="1">
    <source>
        <dbReference type="ARBA" id="ARBA00010528"/>
    </source>
</evidence>
<comment type="subunit">
    <text evidence="5">Part of the 50S ribosomal subunit.</text>
</comment>
<dbReference type="InterPro" id="IPR002136">
    <property type="entry name" value="Ribosomal_uL4"/>
</dbReference>
<dbReference type="InterPro" id="IPR023574">
    <property type="entry name" value="Ribosomal_uL4_dom_sf"/>
</dbReference>
<dbReference type="PANTHER" id="PTHR10746">
    <property type="entry name" value="50S RIBOSOMAL PROTEIN L4"/>
    <property type="match status" value="1"/>
</dbReference>
<evidence type="ECO:0000256" key="5">
    <source>
        <dbReference type="HAMAP-Rule" id="MF_01328"/>
    </source>
</evidence>
<name>A0ABQ5WCW2_9HYPH</name>
<evidence type="ECO:0000256" key="3">
    <source>
        <dbReference type="ARBA" id="ARBA00023274"/>
    </source>
</evidence>
<keyword evidence="2 5" id="KW-0689">Ribosomal protein</keyword>
<keyword evidence="8" id="KW-1185">Reference proteome</keyword>
<dbReference type="PANTHER" id="PTHR10746:SF6">
    <property type="entry name" value="LARGE RIBOSOMAL SUBUNIT PROTEIN UL4M"/>
    <property type="match status" value="1"/>
</dbReference>
<gene>
    <name evidence="5 7" type="primary">rplD</name>
    <name evidence="7" type="ORF">GCM10010862_46950</name>
</gene>
<comment type="function">
    <text evidence="5">One of the primary rRNA binding proteins, this protein initially binds near the 5'-end of the 23S rRNA. It is important during the early stages of 50S assembly. It makes multiple contacts with different domains of the 23S rRNA in the assembled 50S subunit and ribosome.</text>
</comment>
<dbReference type="NCBIfam" id="TIGR03953">
    <property type="entry name" value="rplD_bact"/>
    <property type="match status" value="1"/>
</dbReference>
<proteinExistence type="inferred from homology"/>
<comment type="caution">
    <text evidence="7">The sequence shown here is derived from an EMBL/GenBank/DDBJ whole genome shotgun (WGS) entry which is preliminary data.</text>
</comment>
<evidence type="ECO:0000256" key="6">
    <source>
        <dbReference type="SAM" id="MobiDB-lite"/>
    </source>
</evidence>
<dbReference type="HAMAP" id="MF_01328_B">
    <property type="entry name" value="Ribosomal_uL4_B"/>
    <property type="match status" value="1"/>
</dbReference>
<keyword evidence="5" id="KW-0694">RNA-binding</keyword>
<keyword evidence="5" id="KW-0699">rRNA-binding</keyword>
<evidence type="ECO:0000313" key="7">
    <source>
        <dbReference type="EMBL" id="GLQ57436.1"/>
    </source>
</evidence>
<evidence type="ECO:0000256" key="4">
    <source>
        <dbReference type="ARBA" id="ARBA00035244"/>
    </source>
</evidence>
<feature type="region of interest" description="Disordered" evidence="6">
    <location>
        <begin position="47"/>
        <end position="95"/>
    </location>
</feature>
<sequence length="213" mass="22935">MELQVTTLDGKSAGKVELAEDVFGLEVRPDILHRMVRYQQLKAMAGTHKVKHRSEGAGTGKKFVKQKGSGGARHGDRKAPQFRGGGRAFGPEPRSHAIDLPKKVRALALKHALSAKAKGGEIVVVDSLVQKDAKTAALRTTFGKLSLTNALIIDGAEVDKNFALAARNIPHIDVLPVQGLNVVDILRREKLVLTKAALEAIVARFNKTDEVSA</sequence>
<dbReference type="Proteomes" id="UP001156691">
    <property type="component" value="Unassembled WGS sequence"/>
</dbReference>
<dbReference type="GO" id="GO:0005840">
    <property type="term" value="C:ribosome"/>
    <property type="evidence" value="ECO:0007669"/>
    <property type="project" value="UniProtKB-KW"/>
</dbReference>
<organism evidence="7 8">
    <name type="scientific">Devosia nitrariae</name>
    <dbReference type="NCBI Taxonomy" id="2071872"/>
    <lineage>
        <taxon>Bacteria</taxon>
        <taxon>Pseudomonadati</taxon>
        <taxon>Pseudomonadota</taxon>
        <taxon>Alphaproteobacteria</taxon>
        <taxon>Hyphomicrobiales</taxon>
        <taxon>Devosiaceae</taxon>
        <taxon>Devosia</taxon>
    </lineage>
</organism>
<dbReference type="SUPFAM" id="SSF52166">
    <property type="entry name" value="Ribosomal protein L4"/>
    <property type="match status" value="1"/>
</dbReference>
<dbReference type="InterPro" id="IPR013005">
    <property type="entry name" value="Ribosomal_uL4-like"/>
</dbReference>
<dbReference type="Gene3D" id="3.40.1370.10">
    <property type="match status" value="1"/>
</dbReference>
<dbReference type="Pfam" id="PF00573">
    <property type="entry name" value="Ribosomal_L4"/>
    <property type="match status" value="1"/>
</dbReference>
<comment type="similarity">
    <text evidence="1 5">Belongs to the universal ribosomal protein uL4 family.</text>
</comment>
<dbReference type="EMBL" id="BSNS01000024">
    <property type="protein sequence ID" value="GLQ57436.1"/>
    <property type="molecule type" value="Genomic_DNA"/>
</dbReference>